<dbReference type="SUPFAM" id="SSF51905">
    <property type="entry name" value="FAD/NAD(P)-binding domain"/>
    <property type="match status" value="1"/>
</dbReference>
<keyword evidence="4" id="KW-0274">FAD</keyword>
<dbReference type="GO" id="GO:0016614">
    <property type="term" value="F:oxidoreductase activity, acting on CH-OH group of donors"/>
    <property type="evidence" value="ECO:0007669"/>
    <property type="project" value="InterPro"/>
</dbReference>
<organism evidence="6">
    <name type="scientific">marine metagenome</name>
    <dbReference type="NCBI Taxonomy" id="408172"/>
    <lineage>
        <taxon>unclassified sequences</taxon>
        <taxon>metagenomes</taxon>
        <taxon>ecological metagenomes</taxon>
    </lineage>
</organism>
<evidence type="ECO:0000256" key="1">
    <source>
        <dbReference type="ARBA" id="ARBA00001974"/>
    </source>
</evidence>
<keyword evidence="3" id="KW-0285">Flavoprotein</keyword>
<dbReference type="PROSITE" id="PS00623">
    <property type="entry name" value="GMC_OXRED_1"/>
    <property type="match status" value="1"/>
</dbReference>
<dbReference type="Gene3D" id="3.50.50.60">
    <property type="entry name" value="FAD/NAD(P)-binding domain"/>
    <property type="match status" value="1"/>
</dbReference>
<comment type="cofactor">
    <cofactor evidence="1">
        <name>FAD</name>
        <dbReference type="ChEBI" id="CHEBI:57692"/>
    </cofactor>
</comment>
<dbReference type="Pfam" id="PF00732">
    <property type="entry name" value="GMC_oxred_N"/>
    <property type="match status" value="1"/>
</dbReference>
<protein>
    <recommendedName>
        <fullName evidence="5">Glucose-methanol-choline oxidoreductase N-terminal domain-containing protein</fullName>
    </recommendedName>
</protein>
<feature type="non-terminal residue" evidence="6">
    <location>
        <position position="1"/>
    </location>
</feature>
<dbReference type="InterPro" id="IPR036188">
    <property type="entry name" value="FAD/NAD-bd_sf"/>
</dbReference>
<evidence type="ECO:0000313" key="6">
    <source>
        <dbReference type="EMBL" id="SVD58874.1"/>
    </source>
</evidence>
<evidence type="ECO:0000256" key="2">
    <source>
        <dbReference type="ARBA" id="ARBA00010790"/>
    </source>
</evidence>
<dbReference type="GO" id="GO:0050660">
    <property type="term" value="F:flavin adenine dinucleotide binding"/>
    <property type="evidence" value="ECO:0007669"/>
    <property type="project" value="InterPro"/>
</dbReference>
<feature type="domain" description="Glucose-methanol-choline oxidoreductase N-terminal" evidence="5">
    <location>
        <begin position="66"/>
        <end position="89"/>
    </location>
</feature>
<dbReference type="InterPro" id="IPR012132">
    <property type="entry name" value="GMC_OxRdtase"/>
</dbReference>
<dbReference type="PANTHER" id="PTHR11552">
    <property type="entry name" value="GLUCOSE-METHANOL-CHOLINE GMC OXIDOREDUCTASE"/>
    <property type="match status" value="1"/>
</dbReference>
<dbReference type="AlphaFoldDB" id="A0A382WJT7"/>
<accession>A0A382WJT7</accession>
<comment type="similarity">
    <text evidence="2">Belongs to the GMC oxidoreductase family.</text>
</comment>
<evidence type="ECO:0000256" key="4">
    <source>
        <dbReference type="ARBA" id="ARBA00022827"/>
    </source>
</evidence>
<sequence length="124" mass="13857">VLAARLSEDPYRSILLIEAGLDYPTLETMPDEVRLGYSSPSGMVARSHDWGYTAKAGNRTENIIRGKLVGGSSAVNAQIYLWGLPYDFDRWADLGNTEWSWAETGPWFRKVETDMNFVNGHGSD</sequence>
<evidence type="ECO:0000259" key="5">
    <source>
        <dbReference type="PROSITE" id="PS00623"/>
    </source>
</evidence>
<evidence type="ECO:0000256" key="3">
    <source>
        <dbReference type="ARBA" id="ARBA00022630"/>
    </source>
</evidence>
<gene>
    <name evidence="6" type="ORF">METZ01_LOCUS411728</name>
</gene>
<proteinExistence type="inferred from homology"/>
<name>A0A382WJT7_9ZZZZ</name>
<dbReference type="PANTHER" id="PTHR11552:SF147">
    <property type="entry name" value="CHOLINE DEHYDROGENASE, MITOCHONDRIAL"/>
    <property type="match status" value="1"/>
</dbReference>
<reference evidence="6" key="1">
    <citation type="submission" date="2018-05" db="EMBL/GenBank/DDBJ databases">
        <authorList>
            <person name="Lanie J.A."/>
            <person name="Ng W.-L."/>
            <person name="Kazmierczak K.M."/>
            <person name="Andrzejewski T.M."/>
            <person name="Davidsen T.M."/>
            <person name="Wayne K.J."/>
            <person name="Tettelin H."/>
            <person name="Glass J.I."/>
            <person name="Rusch D."/>
            <person name="Podicherti R."/>
            <person name="Tsui H.-C.T."/>
            <person name="Winkler M.E."/>
        </authorList>
    </citation>
    <scope>NUCLEOTIDE SEQUENCE</scope>
</reference>
<dbReference type="InterPro" id="IPR000172">
    <property type="entry name" value="GMC_OxRdtase_N"/>
</dbReference>
<dbReference type="EMBL" id="UINC01160304">
    <property type="protein sequence ID" value="SVD58874.1"/>
    <property type="molecule type" value="Genomic_DNA"/>
</dbReference>
<feature type="non-terminal residue" evidence="6">
    <location>
        <position position="124"/>
    </location>
</feature>